<evidence type="ECO:0000313" key="2">
    <source>
        <dbReference type="Proteomes" id="UP000640583"/>
    </source>
</evidence>
<organism evidence="1 2">
    <name type="scientific">Halocynthiibacter styelae</name>
    <dbReference type="NCBI Taxonomy" id="2761955"/>
    <lineage>
        <taxon>Bacteria</taxon>
        <taxon>Pseudomonadati</taxon>
        <taxon>Pseudomonadota</taxon>
        <taxon>Alphaproteobacteria</taxon>
        <taxon>Rhodobacterales</taxon>
        <taxon>Paracoccaceae</taxon>
        <taxon>Halocynthiibacter</taxon>
    </lineage>
</organism>
<evidence type="ECO:0008006" key="3">
    <source>
        <dbReference type="Google" id="ProtNLM"/>
    </source>
</evidence>
<gene>
    <name evidence="1" type="ORF">H1D41_06770</name>
</gene>
<sequence>MPILLALISAAMVAYFWFNRARNTVDIAGDLANAANDVRLAARRFGFRRRANIHPVESIEDPDVAVAALAAAFLELDELPTSEQRMALEGGLSRSLTLPQKDAAELTVLGHWFVGECGTPGQAVARISRKLFKLNGGDSFEPLMDILGAIAAAGNGLSDNQKDALEDVKRAFHIR</sequence>
<protein>
    <recommendedName>
        <fullName evidence="3">Co-chaperone DjlA N-terminal domain-containing protein</fullName>
    </recommendedName>
</protein>
<reference evidence="1" key="1">
    <citation type="submission" date="2020-10" db="EMBL/GenBank/DDBJ databases">
        <title>Paenihalocynthiibacter styelae gen. nov., sp. nov., isolated from stalked sea squirt Styela clava.</title>
        <authorList>
            <person name="Kim Y.-O."/>
            <person name="Yoon J.-H."/>
        </authorList>
    </citation>
    <scope>NUCLEOTIDE SEQUENCE</scope>
    <source>
        <strain evidence="1">MYP1-1</strain>
    </source>
</reference>
<evidence type="ECO:0000313" key="1">
    <source>
        <dbReference type="EMBL" id="MBI1493331.1"/>
    </source>
</evidence>
<comment type="caution">
    <text evidence="1">The sequence shown here is derived from an EMBL/GenBank/DDBJ whole genome shotgun (WGS) entry which is preliminary data.</text>
</comment>
<keyword evidence="2" id="KW-1185">Reference proteome</keyword>
<proteinExistence type="predicted"/>
<dbReference type="RefSeq" id="WP_228848179.1">
    <property type="nucleotide sequence ID" value="NZ_JADCKQ010000004.1"/>
</dbReference>
<dbReference type="Proteomes" id="UP000640583">
    <property type="component" value="Unassembled WGS sequence"/>
</dbReference>
<dbReference type="EMBL" id="JADCKQ010000004">
    <property type="protein sequence ID" value="MBI1493331.1"/>
    <property type="molecule type" value="Genomic_DNA"/>
</dbReference>
<name>A0A8J7LPB6_9RHOB</name>
<dbReference type="AlphaFoldDB" id="A0A8J7LPB6"/>
<accession>A0A8J7LPB6</accession>